<reference evidence="1" key="2">
    <citation type="journal article" date="2015" name="Fish Shellfish Immunol.">
        <title>Early steps in the European eel (Anguilla anguilla)-Vibrio vulnificus interaction in the gills: Role of the RtxA13 toxin.</title>
        <authorList>
            <person name="Callol A."/>
            <person name="Pajuelo D."/>
            <person name="Ebbesson L."/>
            <person name="Teles M."/>
            <person name="MacKenzie S."/>
            <person name="Amaro C."/>
        </authorList>
    </citation>
    <scope>NUCLEOTIDE SEQUENCE</scope>
</reference>
<organism evidence="1">
    <name type="scientific">Anguilla anguilla</name>
    <name type="common">European freshwater eel</name>
    <name type="synonym">Muraena anguilla</name>
    <dbReference type="NCBI Taxonomy" id="7936"/>
    <lineage>
        <taxon>Eukaryota</taxon>
        <taxon>Metazoa</taxon>
        <taxon>Chordata</taxon>
        <taxon>Craniata</taxon>
        <taxon>Vertebrata</taxon>
        <taxon>Euteleostomi</taxon>
        <taxon>Actinopterygii</taxon>
        <taxon>Neopterygii</taxon>
        <taxon>Teleostei</taxon>
        <taxon>Anguilliformes</taxon>
        <taxon>Anguillidae</taxon>
        <taxon>Anguilla</taxon>
    </lineage>
</organism>
<dbReference type="EMBL" id="GBXM01054381">
    <property type="protein sequence ID" value="JAH54196.1"/>
    <property type="molecule type" value="Transcribed_RNA"/>
</dbReference>
<sequence length="42" mass="4589">MTVSLRFLSRGEKSRGQKVKVLPCVSCTHELSQLISVISSPS</sequence>
<accession>A0A0E9TKQ6</accession>
<dbReference type="AlphaFoldDB" id="A0A0E9TKQ6"/>
<evidence type="ECO:0000313" key="1">
    <source>
        <dbReference type="EMBL" id="JAH54196.1"/>
    </source>
</evidence>
<name>A0A0E9TKQ6_ANGAN</name>
<proteinExistence type="predicted"/>
<protein>
    <submittedName>
        <fullName evidence="1">Uncharacterized protein</fullName>
    </submittedName>
</protein>
<reference evidence="1" key="1">
    <citation type="submission" date="2014-11" db="EMBL/GenBank/DDBJ databases">
        <authorList>
            <person name="Amaro Gonzalez C."/>
        </authorList>
    </citation>
    <scope>NUCLEOTIDE SEQUENCE</scope>
</reference>